<evidence type="ECO:0000259" key="7">
    <source>
        <dbReference type="PROSITE" id="PS51352"/>
    </source>
</evidence>
<dbReference type="PROSITE" id="PS51352">
    <property type="entry name" value="THIOREDOXIN_2"/>
    <property type="match status" value="1"/>
</dbReference>
<evidence type="ECO:0000256" key="1">
    <source>
        <dbReference type="ARBA" id="ARBA00005791"/>
    </source>
</evidence>
<reference evidence="8 9" key="1">
    <citation type="submission" date="2018-05" db="EMBL/GenBank/DDBJ databases">
        <title>Complete Genome Sequence of Deinococcus sp. strain 17bor-2.</title>
        <authorList>
            <person name="Srinivasan S."/>
        </authorList>
    </citation>
    <scope>NUCLEOTIDE SEQUENCE [LARGE SCALE GENOMIC DNA]</scope>
    <source>
        <strain evidence="8 9">17bor-2</strain>
    </source>
</reference>
<dbReference type="InterPro" id="IPR013766">
    <property type="entry name" value="Thioredoxin_domain"/>
</dbReference>
<dbReference type="Gene3D" id="3.40.30.10">
    <property type="entry name" value="Glutaredoxin"/>
    <property type="match status" value="1"/>
</dbReference>
<evidence type="ECO:0000313" key="8">
    <source>
        <dbReference type="EMBL" id="AWN24124.1"/>
    </source>
</evidence>
<evidence type="ECO:0000256" key="6">
    <source>
        <dbReference type="SAM" id="Phobius"/>
    </source>
</evidence>
<feature type="transmembrane region" description="Helical" evidence="6">
    <location>
        <begin position="12"/>
        <end position="32"/>
    </location>
</feature>
<keyword evidence="6" id="KW-1133">Transmembrane helix</keyword>
<dbReference type="InterPro" id="IPR012336">
    <property type="entry name" value="Thioredoxin-like_fold"/>
</dbReference>
<keyword evidence="4" id="KW-1015">Disulfide bond</keyword>
<dbReference type="PANTHER" id="PTHR13887">
    <property type="entry name" value="GLUTATHIONE S-TRANSFERASE KAPPA"/>
    <property type="match status" value="1"/>
</dbReference>
<name>A0A2Z3JU94_9DEIO</name>
<keyword evidence="6" id="KW-0812">Transmembrane</keyword>
<proteinExistence type="inferred from homology"/>
<keyword evidence="9" id="KW-1185">Reference proteome</keyword>
<keyword evidence="6" id="KW-0472">Membrane</keyword>
<evidence type="ECO:0000256" key="2">
    <source>
        <dbReference type="ARBA" id="ARBA00022729"/>
    </source>
</evidence>
<keyword evidence="5" id="KW-0676">Redox-active center</keyword>
<dbReference type="KEGG" id="dez:DKM44_13560"/>
<evidence type="ECO:0000256" key="5">
    <source>
        <dbReference type="ARBA" id="ARBA00023284"/>
    </source>
</evidence>
<comment type="similarity">
    <text evidence="1">Belongs to the thioredoxin family. DsbA subfamily.</text>
</comment>
<sequence>MTRLKGESNNRSFLILGTLVAVLLIGLTVWAVQRGQTTSSTGDVQTFDLTNQPMLGQADAPVTLVAFEDFKCPNCKNFEENIFPTIQQKYLDTGKAKMYKINFPFLADQLPTNDSVLAAQAAECAYDQTGSQGYEGMSTILFRAQGDESQVWATKDKLVELSGSVDGLDPAKMRECLDSDATKTRVEADKQQAIKAGVNGTPSVFVNGKLVQNFSADEIGKAIDAANTN</sequence>
<evidence type="ECO:0000256" key="4">
    <source>
        <dbReference type="ARBA" id="ARBA00023157"/>
    </source>
</evidence>
<keyword evidence="3" id="KW-0560">Oxidoreductase</keyword>
<gene>
    <name evidence="8" type="ORF">DKM44_13560</name>
</gene>
<protein>
    <submittedName>
        <fullName evidence="8">Disulfide bond formation protein DsbA</fullName>
    </submittedName>
</protein>
<dbReference type="EMBL" id="CP029494">
    <property type="protein sequence ID" value="AWN24124.1"/>
    <property type="molecule type" value="Genomic_DNA"/>
</dbReference>
<keyword evidence="2" id="KW-0732">Signal</keyword>
<evidence type="ECO:0000256" key="3">
    <source>
        <dbReference type="ARBA" id="ARBA00023002"/>
    </source>
</evidence>
<dbReference type="RefSeq" id="WP_109827850.1">
    <property type="nucleotide sequence ID" value="NZ_CP029494.1"/>
</dbReference>
<feature type="domain" description="Thioredoxin" evidence="7">
    <location>
        <begin position="23"/>
        <end position="228"/>
    </location>
</feature>
<dbReference type="OrthoDB" id="117402at2"/>
<organism evidence="8 9">
    <name type="scientific">Deinococcus irradiatisoli</name>
    <dbReference type="NCBI Taxonomy" id="2202254"/>
    <lineage>
        <taxon>Bacteria</taxon>
        <taxon>Thermotogati</taxon>
        <taxon>Deinococcota</taxon>
        <taxon>Deinococci</taxon>
        <taxon>Deinococcales</taxon>
        <taxon>Deinococcaceae</taxon>
        <taxon>Deinococcus</taxon>
    </lineage>
</organism>
<dbReference type="GO" id="GO:0016491">
    <property type="term" value="F:oxidoreductase activity"/>
    <property type="evidence" value="ECO:0007669"/>
    <property type="project" value="UniProtKB-KW"/>
</dbReference>
<dbReference type="AlphaFoldDB" id="A0A2Z3JU94"/>
<dbReference type="Pfam" id="PF13462">
    <property type="entry name" value="Thioredoxin_4"/>
    <property type="match status" value="1"/>
</dbReference>
<evidence type="ECO:0000313" key="9">
    <source>
        <dbReference type="Proteomes" id="UP000245368"/>
    </source>
</evidence>
<dbReference type="SUPFAM" id="SSF52833">
    <property type="entry name" value="Thioredoxin-like"/>
    <property type="match status" value="1"/>
</dbReference>
<dbReference type="Proteomes" id="UP000245368">
    <property type="component" value="Chromosome"/>
</dbReference>
<dbReference type="InterPro" id="IPR036249">
    <property type="entry name" value="Thioredoxin-like_sf"/>
</dbReference>
<dbReference type="PANTHER" id="PTHR13887:SF14">
    <property type="entry name" value="DISULFIDE BOND FORMATION PROTEIN D"/>
    <property type="match status" value="1"/>
</dbReference>
<accession>A0A2Z3JU94</accession>